<dbReference type="Proteomes" id="UP000694547">
    <property type="component" value="Chromosome 13"/>
</dbReference>
<organism evidence="2 3">
    <name type="scientific">Peromyscus maniculatus bairdii</name>
    <name type="common">Prairie deer mouse</name>
    <dbReference type="NCBI Taxonomy" id="230844"/>
    <lineage>
        <taxon>Eukaryota</taxon>
        <taxon>Metazoa</taxon>
        <taxon>Chordata</taxon>
        <taxon>Craniata</taxon>
        <taxon>Vertebrata</taxon>
        <taxon>Euteleostomi</taxon>
        <taxon>Mammalia</taxon>
        <taxon>Eutheria</taxon>
        <taxon>Euarchontoglires</taxon>
        <taxon>Glires</taxon>
        <taxon>Rodentia</taxon>
        <taxon>Myomorpha</taxon>
        <taxon>Muroidea</taxon>
        <taxon>Cricetidae</taxon>
        <taxon>Neotominae</taxon>
        <taxon>Peromyscus</taxon>
    </lineage>
</organism>
<reference evidence="2 3" key="1">
    <citation type="submission" date="2018-10" db="EMBL/GenBank/DDBJ databases">
        <title>Improved assembly of the deer mouse Peromyscus maniculatus genome.</title>
        <authorList>
            <person name="Lassance J.-M."/>
            <person name="Hoekstra H.E."/>
        </authorList>
    </citation>
    <scope>NUCLEOTIDE SEQUENCE [LARGE SCALE GENOMIC DNA]</scope>
</reference>
<evidence type="ECO:0008006" key="4">
    <source>
        <dbReference type="Google" id="ProtNLM"/>
    </source>
</evidence>
<evidence type="ECO:0000313" key="2">
    <source>
        <dbReference type="Ensembl" id="ENSPEMP00000034904.1"/>
    </source>
</evidence>
<protein>
    <recommendedName>
        <fullName evidence="4">Secreted protein</fullName>
    </recommendedName>
</protein>
<dbReference type="AlphaFoldDB" id="A0A8C8UPL3"/>
<reference evidence="2" key="3">
    <citation type="submission" date="2025-09" db="UniProtKB">
        <authorList>
            <consortium name="Ensembl"/>
        </authorList>
    </citation>
    <scope>IDENTIFICATION</scope>
</reference>
<dbReference type="Ensembl" id="ENSPEMT00000037884.1">
    <property type="protein sequence ID" value="ENSPEMP00000034904.1"/>
    <property type="gene ID" value="ENSPEMG00000029712.1"/>
</dbReference>
<reference evidence="2" key="2">
    <citation type="submission" date="2025-08" db="UniProtKB">
        <authorList>
            <consortium name="Ensembl"/>
        </authorList>
    </citation>
    <scope>IDENTIFICATION</scope>
</reference>
<accession>A0A8C8UPL3</accession>
<name>A0A8C8UPL3_PERMB</name>
<keyword evidence="3" id="KW-1185">Reference proteome</keyword>
<sequence>MCLKPGLFLLYFLFGNCKEVILNKLKMGSPPPPKRNRYGLDGGSMSRWGQVLRFPVLRIPPSVSVNFLLPSRCRTLSYHLSVCTLPCPLHDDNGLNV</sequence>
<keyword evidence="1" id="KW-0732">Signal</keyword>
<feature type="chain" id="PRO_5034468732" description="Secreted protein" evidence="1">
    <location>
        <begin position="18"/>
        <end position="97"/>
    </location>
</feature>
<proteinExistence type="predicted"/>
<evidence type="ECO:0000256" key="1">
    <source>
        <dbReference type="SAM" id="SignalP"/>
    </source>
</evidence>
<feature type="signal peptide" evidence="1">
    <location>
        <begin position="1"/>
        <end position="17"/>
    </location>
</feature>
<evidence type="ECO:0000313" key="3">
    <source>
        <dbReference type="Proteomes" id="UP000694547"/>
    </source>
</evidence>